<evidence type="ECO:0000313" key="2">
    <source>
        <dbReference type="EMBL" id="OCB92245.1"/>
    </source>
</evidence>
<feature type="compositionally biased region" description="Polar residues" evidence="1">
    <location>
        <begin position="10"/>
        <end position="19"/>
    </location>
</feature>
<dbReference type="AlphaFoldDB" id="A0A9Q5I5T9"/>
<accession>A0A9Q5I5T9</accession>
<reference evidence="2" key="1">
    <citation type="submission" date="2016-06" db="EMBL/GenBank/DDBJ databases">
        <title>Draft Genome sequence of the fungus Inonotus baumii.</title>
        <authorList>
            <person name="Zhu H."/>
            <person name="Lin W."/>
        </authorList>
    </citation>
    <scope>NUCLEOTIDE SEQUENCE</scope>
    <source>
        <strain evidence="2">821</strain>
    </source>
</reference>
<dbReference type="EMBL" id="LNZH02000010">
    <property type="protein sequence ID" value="OCB92245.1"/>
    <property type="molecule type" value="Genomic_DNA"/>
</dbReference>
<gene>
    <name evidence="2" type="ORF">A7U60_g352</name>
</gene>
<organism evidence="2 3">
    <name type="scientific">Sanghuangporus baumii</name>
    <name type="common">Phellinus baumii</name>
    <dbReference type="NCBI Taxonomy" id="108892"/>
    <lineage>
        <taxon>Eukaryota</taxon>
        <taxon>Fungi</taxon>
        <taxon>Dikarya</taxon>
        <taxon>Basidiomycota</taxon>
        <taxon>Agaricomycotina</taxon>
        <taxon>Agaricomycetes</taxon>
        <taxon>Hymenochaetales</taxon>
        <taxon>Hymenochaetaceae</taxon>
        <taxon>Sanghuangporus</taxon>
    </lineage>
</organism>
<name>A0A9Q5I5T9_SANBA</name>
<comment type="caution">
    <text evidence="2">The sequence shown here is derived from an EMBL/GenBank/DDBJ whole genome shotgun (WGS) entry which is preliminary data.</text>
</comment>
<evidence type="ECO:0000313" key="3">
    <source>
        <dbReference type="Proteomes" id="UP000757232"/>
    </source>
</evidence>
<sequence>MLSRAFDPDGTQSTNSYPTRPSEIKFLTVNKMDKRIKERQSELCQTMRELDGEYFEDGDDSDPAVSELQTEIRDLIAVCDKRTRSNFVKKFVGSIPLPLFLPAMKRRSQALLYLEASKVNIKASTNGRKFYGEVTGFAFKSLDELSSLPNFPVENSLWSPEFQLFKTTSPARTNAVLDCSDEEFISWWSKRKTETSSNKSWADLKALCKSIVFIYDDISIEGMKSVSRIDTMEAIVRKTQDMAVMLVKQLSGHPEYARSISIVFGFVVPLVFVLSKIVDGAKHLLRFNDAIMNVKAAQLETPLTELDALIKDAESWLIEFGIELKCLSTLAQTKSDLAGLQAKKNASGLRSLST</sequence>
<keyword evidence="3" id="KW-1185">Reference proteome</keyword>
<evidence type="ECO:0000256" key="1">
    <source>
        <dbReference type="SAM" id="MobiDB-lite"/>
    </source>
</evidence>
<protein>
    <submittedName>
        <fullName evidence="2">Uncharacterized protein</fullName>
    </submittedName>
</protein>
<proteinExistence type="predicted"/>
<dbReference type="Proteomes" id="UP000757232">
    <property type="component" value="Unassembled WGS sequence"/>
</dbReference>
<feature type="region of interest" description="Disordered" evidence="1">
    <location>
        <begin position="1"/>
        <end position="20"/>
    </location>
</feature>